<dbReference type="Pfam" id="PF13439">
    <property type="entry name" value="Glyco_transf_4"/>
    <property type="match status" value="1"/>
</dbReference>
<organism evidence="3 4">
    <name type="scientific">Dyadobacter chenhuakuii</name>
    <dbReference type="NCBI Taxonomy" id="2909339"/>
    <lineage>
        <taxon>Bacteria</taxon>
        <taxon>Pseudomonadati</taxon>
        <taxon>Bacteroidota</taxon>
        <taxon>Cytophagia</taxon>
        <taxon>Cytophagales</taxon>
        <taxon>Spirosomataceae</taxon>
        <taxon>Dyadobacter</taxon>
    </lineage>
</organism>
<reference evidence="3" key="1">
    <citation type="submission" date="2022-01" db="EMBL/GenBank/DDBJ databases">
        <title>Novel species in genus Dyadobacter.</title>
        <authorList>
            <person name="Ma C."/>
        </authorList>
    </citation>
    <scope>NUCLEOTIDE SEQUENCE</scope>
    <source>
        <strain evidence="3">CY357</strain>
    </source>
</reference>
<dbReference type="EMBL" id="JAKFFV010000021">
    <property type="protein sequence ID" value="MCF2501510.1"/>
    <property type="molecule type" value="Genomic_DNA"/>
</dbReference>
<feature type="domain" description="Glycosyltransferase subfamily 4-like N-terminal" evidence="2">
    <location>
        <begin position="29"/>
        <end position="197"/>
    </location>
</feature>
<dbReference type="Gene3D" id="3.40.50.2000">
    <property type="entry name" value="Glycogen Phosphorylase B"/>
    <property type="match status" value="2"/>
</dbReference>
<evidence type="ECO:0000259" key="1">
    <source>
        <dbReference type="Pfam" id="PF00534"/>
    </source>
</evidence>
<dbReference type="Proteomes" id="UP001139411">
    <property type="component" value="Unassembled WGS sequence"/>
</dbReference>
<evidence type="ECO:0000313" key="4">
    <source>
        <dbReference type="Proteomes" id="UP001139411"/>
    </source>
</evidence>
<dbReference type="PANTHER" id="PTHR12526:SF630">
    <property type="entry name" value="GLYCOSYLTRANSFERASE"/>
    <property type="match status" value="1"/>
</dbReference>
<evidence type="ECO:0000313" key="3">
    <source>
        <dbReference type="EMBL" id="MCF2501510.1"/>
    </source>
</evidence>
<evidence type="ECO:0000259" key="2">
    <source>
        <dbReference type="Pfam" id="PF13439"/>
    </source>
</evidence>
<dbReference type="PANTHER" id="PTHR12526">
    <property type="entry name" value="GLYCOSYLTRANSFERASE"/>
    <property type="match status" value="1"/>
</dbReference>
<dbReference type="RefSeq" id="WP_235179656.1">
    <property type="nucleotide sequence ID" value="NZ_JAKFFV010000021.1"/>
</dbReference>
<name>A0A9X1QGX8_9BACT</name>
<gene>
    <name evidence="3" type="ORF">L0661_24545</name>
</gene>
<accession>A0A9X1QGX8</accession>
<dbReference type="EC" id="2.4.-.-" evidence="3"/>
<proteinExistence type="predicted"/>
<dbReference type="GO" id="GO:0016757">
    <property type="term" value="F:glycosyltransferase activity"/>
    <property type="evidence" value="ECO:0007669"/>
    <property type="project" value="UniProtKB-KW"/>
</dbReference>
<dbReference type="AlphaFoldDB" id="A0A9X1QGX8"/>
<dbReference type="SUPFAM" id="SSF53756">
    <property type="entry name" value="UDP-Glycosyltransferase/glycogen phosphorylase"/>
    <property type="match status" value="1"/>
</dbReference>
<protein>
    <submittedName>
        <fullName evidence="3">Glycosyltransferase</fullName>
        <ecNumber evidence="3">2.4.-.-</ecNumber>
    </submittedName>
</protein>
<dbReference type="InterPro" id="IPR028098">
    <property type="entry name" value="Glyco_trans_4-like_N"/>
</dbReference>
<dbReference type="InterPro" id="IPR001296">
    <property type="entry name" value="Glyco_trans_1"/>
</dbReference>
<sequence length="394" mass="44436">MARNKNGIKSMMSDPRRKILYVHHSGNLGGAPRSLSFLIDKVDKEKYDVSLLCIANGPGLDVFKNMPINIILNEKIFPFHGSTVSGMTLKLFLNNFVRIPQSFIQTIKVIKEVNPSLIHLNSSSLFIVAMAAKFLNIKIKTVCHIREPLLKYSISALLIKYFCYFFVDYFIAIDSYSGASMKVRDNMKVIYNAVNFEQYNPLIKANLIREELNLPYNSVLFLYLARYSSSNGTKLLVKAAKKLTAKYPNFHFVLAGLKNNAKDRYTLDVVESVKDNGQIHLLPFRSDVPQLIASSDIMVVPFKEPHFARSIVEACAIAKPSIGANVGGVNELIIDNKTGLLYNTLDELCTCCEKLGTDVELRKKMGNEARKIAVERFDNAVNSRRVFNIYDELI</sequence>
<keyword evidence="3" id="KW-0328">Glycosyltransferase</keyword>
<keyword evidence="3" id="KW-0808">Transferase</keyword>
<comment type="caution">
    <text evidence="3">The sequence shown here is derived from an EMBL/GenBank/DDBJ whole genome shotgun (WGS) entry which is preliminary data.</text>
</comment>
<feature type="domain" description="Glycosyl transferase family 1" evidence="1">
    <location>
        <begin position="208"/>
        <end position="371"/>
    </location>
</feature>
<dbReference type="Pfam" id="PF00534">
    <property type="entry name" value="Glycos_transf_1"/>
    <property type="match status" value="1"/>
</dbReference>